<evidence type="ECO:0000313" key="2">
    <source>
        <dbReference type="Proteomes" id="UP000746747"/>
    </source>
</evidence>
<comment type="caution">
    <text evidence="1">The sequence shown here is derived from an EMBL/GenBank/DDBJ whole genome shotgun (WGS) entry which is preliminary data.</text>
</comment>
<gene>
    <name evidence="1" type="ORF">CJOHNSTONI_LOCUS10177</name>
</gene>
<organism evidence="1 2">
    <name type="scientific">Cercopithifilaria johnstoni</name>
    <dbReference type="NCBI Taxonomy" id="2874296"/>
    <lineage>
        <taxon>Eukaryota</taxon>
        <taxon>Metazoa</taxon>
        <taxon>Ecdysozoa</taxon>
        <taxon>Nematoda</taxon>
        <taxon>Chromadorea</taxon>
        <taxon>Rhabditida</taxon>
        <taxon>Spirurina</taxon>
        <taxon>Spiruromorpha</taxon>
        <taxon>Filarioidea</taxon>
        <taxon>Onchocercidae</taxon>
        <taxon>Cercopithifilaria</taxon>
    </lineage>
</organism>
<dbReference type="EMBL" id="CAKAEH010001997">
    <property type="protein sequence ID" value="CAG9540689.1"/>
    <property type="molecule type" value="Genomic_DNA"/>
</dbReference>
<reference evidence="1" key="1">
    <citation type="submission" date="2021-09" db="EMBL/GenBank/DDBJ databases">
        <authorList>
            <consortium name="Pathogen Informatics"/>
        </authorList>
    </citation>
    <scope>NUCLEOTIDE SEQUENCE</scope>
</reference>
<protein>
    <submittedName>
        <fullName evidence="1">Uncharacterized protein</fullName>
    </submittedName>
</protein>
<accession>A0A8J2Q4H5</accession>
<proteinExistence type="predicted"/>
<dbReference type="AlphaFoldDB" id="A0A8J2Q4H5"/>
<dbReference type="Proteomes" id="UP000746747">
    <property type="component" value="Unassembled WGS sequence"/>
</dbReference>
<keyword evidence="2" id="KW-1185">Reference proteome</keyword>
<sequence length="90" mass="9928">MNNFVPGAGNAIRDRAGPGAAAARVQITTSNPLGSLSPLLALLLASNLNGGGSPYPYYPYYGSYGAYGPYIPHYYYSGYPYYYYYYYYRG</sequence>
<evidence type="ECO:0000313" key="1">
    <source>
        <dbReference type="EMBL" id="CAG9540689.1"/>
    </source>
</evidence>
<name>A0A8J2Q4H5_9BILA</name>